<dbReference type="PANTHER" id="PTHR46222:SF3">
    <property type="entry name" value="PEPTIDYLPROLYL ISOMERASE"/>
    <property type="match status" value="1"/>
</dbReference>
<dbReference type="EMBL" id="JR050243">
    <property type="protein sequence ID" value="AEY61210.1"/>
    <property type="molecule type" value="mRNA"/>
</dbReference>
<dbReference type="SUPFAM" id="SSF47473">
    <property type="entry name" value="EF-hand"/>
    <property type="match status" value="1"/>
</dbReference>
<evidence type="ECO:0000256" key="2">
    <source>
        <dbReference type="ARBA" id="ARBA00013194"/>
    </source>
</evidence>
<keyword evidence="11" id="KW-1133">Transmembrane helix</keyword>
<keyword evidence="7 10" id="KW-0697">Rotamase</keyword>
<keyword evidence="4" id="KW-0677">Repeat</keyword>
<reference evidence="14" key="1">
    <citation type="submission" date="2011-11" db="EMBL/GenBank/DDBJ databases">
        <title>Decoding the brain transcriptome of the Eastern honeybee (Apis cerana) based on pyrosequencing.</title>
        <authorList>
            <person name="Sun L."/>
            <person name="Zheng H."/>
            <person name="Wang Y."/>
            <person name="Xie X."/>
            <person name="Zhu Y."/>
            <person name="Gu W."/>
            <person name="Wang S."/>
        </authorList>
    </citation>
    <scope>NUCLEOTIDE SEQUENCE</scope>
    <source>
        <tissue evidence="14">Brain</tissue>
    </source>
</reference>
<protein>
    <recommendedName>
        <fullName evidence="2 10">peptidylprolyl isomerase</fullName>
        <ecNumber evidence="2 10">5.2.1.8</ecNumber>
    </recommendedName>
</protein>
<dbReference type="InterPro" id="IPR018247">
    <property type="entry name" value="EF_Hand_1_Ca_BS"/>
</dbReference>
<evidence type="ECO:0000256" key="3">
    <source>
        <dbReference type="ARBA" id="ARBA00022729"/>
    </source>
</evidence>
<evidence type="ECO:0000256" key="5">
    <source>
        <dbReference type="ARBA" id="ARBA00022824"/>
    </source>
</evidence>
<dbReference type="InterPro" id="IPR011992">
    <property type="entry name" value="EF-hand-dom_pair"/>
</dbReference>
<proteinExistence type="evidence at transcript level"/>
<evidence type="ECO:0000313" key="14">
    <source>
        <dbReference type="EMBL" id="AEY61210.1"/>
    </source>
</evidence>
<name>V9IJH7_APICE</name>
<dbReference type="FunFam" id="3.10.50.40:FF:000006">
    <property type="entry name" value="Peptidyl-prolyl cis-trans isomerase"/>
    <property type="match status" value="1"/>
</dbReference>
<evidence type="ECO:0000256" key="11">
    <source>
        <dbReference type="SAM" id="Phobius"/>
    </source>
</evidence>
<dbReference type="GO" id="GO:0003755">
    <property type="term" value="F:peptidyl-prolyl cis-trans isomerase activity"/>
    <property type="evidence" value="ECO:0007669"/>
    <property type="project" value="UniProtKB-KW"/>
</dbReference>
<dbReference type="Pfam" id="PF00254">
    <property type="entry name" value="FKBP_C"/>
    <property type="match status" value="1"/>
</dbReference>
<comment type="catalytic activity">
    <reaction evidence="1 10">
        <text>[protein]-peptidylproline (omega=180) = [protein]-peptidylproline (omega=0)</text>
        <dbReference type="Rhea" id="RHEA:16237"/>
        <dbReference type="Rhea" id="RHEA-COMP:10747"/>
        <dbReference type="Rhea" id="RHEA-COMP:10748"/>
        <dbReference type="ChEBI" id="CHEBI:83833"/>
        <dbReference type="ChEBI" id="CHEBI:83834"/>
        <dbReference type="EC" id="5.2.1.8"/>
    </reaction>
</comment>
<keyword evidence="11" id="KW-0812">Transmembrane</keyword>
<keyword evidence="3" id="KW-0732">Signal</keyword>
<dbReference type="GO" id="GO:0005783">
    <property type="term" value="C:endoplasmic reticulum"/>
    <property type="evidence" value="ECO:0007669"/>
    <property type="project" value="UniProtKB-ARBA"/>
</dbReference>
<evidence type="ECO:0000256" key="10">
    <source>
        <dbReference type="PROSITE-ProRule" id="PRU00277"/>
    </source>
</evidence>
<evidence type="ECO:0000256" key="9">
    <source>
        <dbReference type="ARBA" id="ARBA00023235"/>
    </source>
</evidence>
<dbReference type="Gene3D" id="1.10.238.10">
    <property type="entry name" value="EF-hand"/>
    <property type="match status" value="1"/>
</dbReference>
<sequence length="232" mass="25586">MAVRFVNNNAGVVLAMCRTVLLVFIAILVLASADQNQSGLKVEKLYVPEVCDAKSKIGDQLTMHYTGTLVDGTKFDSSLDRDQPFTFQLGVGQVIKGWDEGLVDMCVGEKRKLTIPPELGYGEKGAGNVIPGGATLLFEVELINISDSPPTANVFKEIDSDHDNQLSREEVSEYLRKQMIEAEKGSGGDSEEVKKIMADHDKLVEEIFQHEDKDKNAFISHDEFSGPKHDEL</sequence>
<dbReference type="InterPro" id="IPR001179">
    <property type="entry name" value="PPIase_FKBP_dom"/>
</dbReference>
<dbReference type="EC" id="5.2.1.8" evidence="2 10"/>
<dbReference type="SUPFAM" id="SSF54534">
    <property type="entry name" value="FKBP-like"/>
    <property type="match status" value="1"/>
</dbReference>
<evidence type="ECO:0000256" key="8">
    <source>
        <dbReference type="ARBA" id="ARBA00023180"/>
    </source>
</evidence>
<evidence type="ECO:0000259" key="13">
    <source>
        <dbReference type="PROSITE" id="PS50222"/>
    </source>
</evidence>
<keyword evidence="11" id="KW-0472">Membrane</keyword>
<evidence type="ECO:0000259" key="12">
    <source>
        <dbReference type="PROSITE" id="PS50059"/>
    </source>
</evidence>
<feature type="domain" description="PPIase FKBP-type" evidence="12">
    <location>
        <begin position="58"/>
        <end position="146"/>
    </location>
</feature>
<dbReference type="PANTHER" id="PTHR46222">
    <property type="entry name" value="PEPTIDYL-PROLYL CIS-TRANS ISOMERASE FKBP7/14"/>
    <property type="match status" value="1"/>
</dbReference>
<dbReference type="PROSITE" id="PS50222">
    <property type="entry name" value="EF_HAND_2"/>
    <property type="match status" value="1"/>
</dbReference>
<dbReference type="InterPro" id="IPR002048">
    <property type="entry name" value="EF_hand_dom"/>
</dbReference>
<organism evidence="14">
    <name type="scientific">Apis cerana</name>
    <name type="common">Indian honeybee</name>
    <dbReference type="NCBI Taxonomy" id="7461"/>
    <lineage>
        <taxon>Eukaryota</taxon>
        <taxon>Metazoa</taxon>
        <taxon>Ecdysozoa</taxon>
        <taxon>Arthropoda</taxon>
        <taxon>Hexapoda</taxon>
        <taxon>Insecta</taxon>
        <taxon>Pterygota</taxon>
        <taxon>Neoptera</taxon>
        <taxon>Endopterygota</taxon>
        <taxon>Hymenoptera</taxon>
        <taxon>Apocrita</taxon>
        <taxon>Aculeata</taxon>
        <taxon>Apoidea</taxon>
        <taxon>Anthophila</taxon>
        <taxon>Apidae</taxon>
        <taxon>Apis</taxon>
    </lineage>
</organism>
<feature type="domain" description="EF-hand" evidence="13">
    <location>
        <begin position="146"/>
        <end position="181"/>
    </location>
</feature>
<dbReference type="PROSITE" id="PS50059">
    <property type="entry name" value="FKBP_PPIASE"/>
    <property type="match status" value="1"/>
</dbReference>
<keyword evidence="6" id="KW-0106">Calcium</keyword>
<dbReference type="Gene3D" id="3.10.50.40">
    <property type="match status" value="1"/>
</dbReference>
<dbReference type="PROSITE" id="PS00018">
    <property type="entry name" value="EF_HAND_1"/>
    <property type="match status" value="1"/>
</dbReference>
<evidence type="ECO:0000256" key="4">
    <source>
        <dbReference type="ARBA" id="ARBA00022737"/>
    </source>
</evidence>
<evidence type="ECO:0000256" key="1">
    <source>
        <dbReference type="ARBA" id="ARBA00000971"/>
    </source>
</evidence>
<accession>V9IJH7</accession>
<dbReference type="Pfam" id="PF13499">
    <property type="entry name" value="EF-hand_7"/>
    <property type="match status" value="1"/>
</dbReference>
<feature type="transmembrane region" description="Helical" evidence="11">
    <location>
        <begin position="12"/>
        <end position="31"/>
    </location>
</feature>
<dbReference type="AlphaFoldDB" id="V9IJH7"/>
<dbReference type="InterPro" id="IPR052273">
    <property type="entry name" value="PPIase_FKBP"/>
</dbReference>
<evidence type="ECO:0000256" key="7">
    <source>
        <dbReference type="ARBA" id="ARBA00023110"/>
    </source>
</evidence>
<gene>
    <name evidence="14" type="ORF">ACCB11464</name>
</gene>
<keyword evidence="8" id="KW-0325">Glycoprotein</keyword>
<evidence type="ECO:0000256" key="6">
    <source>
        <dbReference type="ARBA" id="ARBA00022837"/>
    </source>
</evidence>
<keyword evidence="5" id="KW-0256">Endoplasmic reticulum</keyword>
<keyword evidence="9 10" id="KW-0413">Isomerase</keyword>
<dbReference type="InterPro" id="IPR046357">
    <property type="entry name" value="PPIase_dom_sf"/>
</dbReference>
<dbReference type="GO" id="GO:0005509">
    <property type="term" value="F:calcium ion binding"/>
    <property type="evidence" value="ECO:0007669"/>
    <property type="project" value="InterPro"/>
</dbReference>